<evidence type="ECO:0000256" key="2">
    <source>
        <dbReference type="ARBA" id="ARBA00022448"/>
    </source>
</evidence>
<evidence type="ECO:0000256" key="1">
    <source>
        <dbReference type="ARBA" id="ARBA00004651"/>
    </source>
</evidence>
<feature type="transmembrane region" description="Helical" evidence="9">
    <location>
        <begin position="367"/>
        <end position="389"/>
    </location>
</feature>
<dbReference type="AlphaFoldDB" id="D5EFS7"/>
<keyword evidence="8 9" id="KW-0472">Membrane</keyword>
<feature type="transmembrane region" description="Helical" evidence="9">
    <location>
        <begin position="6"/>
        <end position="21"/>
    </location>
</feature>
<sequence length="494" mass="54176">MFDLPLIFLVTSILLLLSIFSSKLAERFGFPALLTFLAIGMLAGSDGPGGIQFDNAAAANMVGSVALAFILFAGGLDTHWYNIKPVLVRGVVMATIGVALSAIVMGLFVCCILGFSWQDGLLLGSIVSSTDAAAVFAVLRSRRVSLRDNLRSLLEFESGSNDPMAIFLTLAVLQVISQNTMSWTELLPRFVVQMIFGGVAGWLLGRGAARLMNRIRLDYEGLYPVLGASIVLLTYGLIEKMGGNGFLAVYVCGLILGNSDFIYKKSLIRFHDSMGWLMQIIMFLVLGLLVFPSHLPRVAKDGLLSAAFLMVVARPVVTYLTLIGSSFSFSERTLAAWAGLRGAVPIVLATFPLLLGHPKSNEIFNMVFFIVLTSVLLQGMTLMPLARFLKVDKPLEYRPRYPLEFDKTENDVRNETRELDILPGTAVVGKTIGELHFPPGALILLVRRDKNFLVPRGQTVLEPYDTLLVLGEPEALKKAREVITRREIDNENEI</sequence>
<evidence type="ECO:0000256" key="5">
    <source>
        <dbReference type="ARBA" id="ARBA00022692"/>
    </source>
</evidence>
<name>D5EFS7_AMICL</name>
<dbReference type="GO" id="GO:0005886">
    <property type="term" value="C:plasma membrane"/>
    <property type="evidence" value="ECO:0007669"/>
    <property type="project" value="UniProtKB-SubCell"/>
</dbReference>
<dbReference type="GO" id="GO:0015297">
    <property type="term" value="F:antiporter activity"/>
    <property type="evidence" value="ECO:0007669"/>
    <property type="project" value="UniProtKB-KW"/>
</dbReference>
<dbReference type="PROSITE" id="PS51202">
    <property type="entry name" value="RCK_C"/>
    <property type="match status" value="1"/>
</dbReference>
<evidence type="ECO:0000256" key="6">
    <source>
        <dbReference type="ARBA" id="ARBA00022989"/>
    </source>
</evidence>
<dbReference type="GO" id="GO:1902600">
    <property type="term" value="P:proton transmembrane transport"/>
    <property type="evidence" value="ECO:0007669"/>
    <property type="project" value="InterPro"/>
</dbReference>
<dbReference type="GO" id="GO:0008324">
    <property type="term" value="F:monoatomic cation transmembrane transporter activity"/>
    <property type="evidence" value="ECO:0007669"/>
    <property type="project" value="InterPro"/>
</dbReference>
<dbReference type="SUPFAM" id="SSF116726">
    <property type="entry name" value="TrkA C-terminal domain-like"/>
    <property type="match status" value="1"/>
</dbReference>
<feature type="transmembrane region" description="Helical" evidence="9">
    <location>
        <begin position="221"/>
        <end position="238"/>
    </location>
</feature>
<comment type="subcellular location">
    <subcellularLocation>
        <location evidence="1">Cell membrane</location>
        <topology evidence="1">Multi-pass membrane protein</topology>
    </subcellularLocation>
</comment>
<evidence type="ECO:0000256" key="4">
    <source>
        <dbReference type="ARBA" id="ARBA00022475"/>
    </source>
</evidence>
<dbReference type="Gene3D" id="3.30.70.1450">
    <property type="entry name" value="Regulator of K+ conductance, C-terminal domain"/>
    <property type="match status" value="1"/>
</dbReference>
<dbReference type="KEGG" id="aco:Amico_1289"/>
<feature type="transmembrane region" description="Helical" evidence="9">
    <location>
        <begin position="303"/>
        <end position="322"/>
    </location>
</feature>
<protein>
    <submittedName>
        <fullName evidence="11">Sodium/hydrogen exchanger</fullName>
    </submittedName>
</protein>
<dbReference type="Gene3D" id="1.20.1530.20">
    <property type="match status" value="1"/>
</dbReference>
<reference evidence="11 12" key="1">
    <citation type="journal article" date="2010" name="Stand. Genomic Sci.">
        <title>Complete genome sequence of Aminobacterium colombiense type strain (ALA-1).</title>
        <authorList>
            <person name="Chertkov O."/>
            <person name="Sikorski J."/>
            <person name="Brambilla E."/>
            <person name="Lapidus A."/>
            <person name="Copeland A."/>
            <person name="Glavina Del Rio T."/>
            <person name="Nolan M."/>
            <person name="Lucas S."/>
            <person name="Tice H."/>
            <person name="Cheng J.F."/>
            <person name="Han C."/>
            <person name="Detter J.C."/>
            <person name="Bruce D."/>
            <person name="Tapia R."/>
            <person name="Goodwin L."/>
            <person name="Pitluck S."/>
            <person name="Liolios K."/>
            <person name="Ivanova N."/>
            <person name="Mavromatis K."/>
            <person name="Ovchinnikova G."/>
            <person name="Pati A."/>
            <person name="Chen A."/>
            <person name="Palaniappan K."/>
            <person name="Land M."/>
            <person name="Hauser L."/>
            <person name="Chang Y.J."/>
            <person name="Jeffries C.D."/>
            <person name="Spring S."/>
            <person name="Rohde M."/>
            <person name="Goker M."/>
            <person name="Bristow J."/>
            <person name="Eisen J.A."/>
            <person name="Markowitz V."/>
            <person name="Hugenholtz P."/>
            <person name="Kyrpides N.C."/>
            <person name="Klenk H.P."/>
        </authorList>
    </citation>
    <scope>NUCLEOTIDE SEQUENCE [LARGE SCALE GENOMIC DNA]</scope>
    <source>
        <strain evidence="12">DSM 12261 / ALA-1</strain>
    </source>
</reference>
<accession>D5EFS7</accession>
<feature type="transmembrane region" description="Helical" evidence="9">
    <location>
        <begin position="275"/>
        <end position="291"/>
    </location>
</feature>
<dbReference type="EMBL" id="CP001997">
    <property type="protein sequence ID" value="ADE57409.1"/>
    <property type="molecule type" value="Genomic_DNA"/>
</dbReference>
<dbReference type="NCBIfam" id="NF003715">
    <property type="entry name" value="PRK05326.1-2"/>
    <property type="match status" value="1"/>
</dbReference>
<dbReference type="GO" id="GO:0006813">
    <property type="term" value="P:potassium ion transport"/>
    <property type="evidence" value="ECO:0007669"/>
    <property type="project" value="InterPro"/>
</dbReference>
<dbReference type="PANTHER" id="PTHR32507">
    <property type="entry name" value="NA(+)/H(+) ANTIPORTER 1"/>
    <property type="match status" value="1"/>
</dbReference>
<feature type="domain" description="RCK C-terminal" evidence="10">
    <location>
        <begin position="403"/>
        <end position="485"/>
    </location>
</feature>
<keyword evidence="4" id="KW-1003">Cell membrane</keyword>
<dbReference type="InterPro" id="IPR006153">
    <property type="entry name" value="Cation/H_exchanger_TM"/>
</dbReference>
<dbReference type="InterPro" id="IPR036721">
    <property type="entry name" value="RCK_C_sf"/>
</dbReference>
<feature type="transmembrane region" description="Helical" evidence="9">
    <location>
        <begin position="86"/>
        <end position="115"/>
    </location>
</feature>
<dbReference type="eggNOG" id="COG3263">
    <property type="taxonomic scope" value="Bacteria"/>
</dbReference>
<feature type="transmembrane region" description="Helical" evidence="9">
    <location>
        <begin position="28"/>
        <end position="45"/>
    </location>
</feature>
<gene>
    <name evidence="11" type="ordered locus">Amico_1289</name>
</gene>
<evidence type="ECO:0000313" key="12">
    <source>
        <dbReference type="Proteomes" id="UP000002366"/>
    </source>
</evidence>
<keyword evidence="2" id="KW-0813">Transport</keyword>
<evidence type="ECO:0000259" key="10">
    <source>
        <dbReference type="PROSITE" id="PS51202"/>
    </source>
</evidence>
<keyword evidence="3" id="KW-0050">Antiport</keyword>
<evidence type="ECO:0000313" key="11">
    <source>
        <dbReference type="EMBL" id="ADE57409.1"/>
    </source>
</evidence>
<evidence type="ECO:0000256" key="7">
    <source>
        <dbReference type="ARBA" id="ARBA00023065"/>
    </source>
</evidence>
<feature type="transmembrane region" description="Helical" evidence="9">
    <location>
        <begin position="57"/>
        <end position="74"/>
    </location>
</feature>
<dbReference type="InterPro" id="IPR006037">
    <property type="entry name" value="RCK_C"/>
</dbReference>
<keyword evidence="5 9" id="KW-0812">Transmembrane</keyword>
<evidence type="ECO:0000256" key="3">
    <source>
        <dbReference type="ARBA" id="ARBA00022449"/>
    </source>
</evidence>
<dbReference type="NCBIfam" id="NF003716">
    <property type="entry name" value="PRK05326.1-3"/>
    <property type="match status" value="1"/>
</dbReference>
<keyword evidence="12" id="KW-1185">Reference proteome</keyword>
<proteinExistence type="predicted"/>
<organism evidence="11 12">
    <name type="scientific">Aminobacterium colombiense (strain DSM 12261 / ALA-1)</name>
    <dbReference type="NCBI Taxonomy" id="572547"/>
    <lineage>
        <taxon>Bacteria</taxon>
        <taxon>Thermotogati</taxon>
        <taxon>Synergistota</taxon>
        <taxon>Synergistia</taxon>
        <taxon>Synergistales</taxon>
        <taxon>Aminobacteriaceae</taxon>
        <taxon>Aminobacterium</taxon>
    </lineage>
</organism>
<keyword evidence="7" id="KW-0406">Ion transport</keyword>
<dbReference type="Pfam" id="PF00999">
    <property type="entry name" value="Na_H_Exchanger"/>
    <property type="match status" value="1"/>
</dbReference>
<keyword evidence="6 9" id="KW-1133">Transmembrane helix</keyword>
<evidence type="ECO:0000256" key="9">
    <source>
        <dbReference type="SAM" id="Phobius"/>
    </source>
</evidence>
<dbReference type="Proteomes" id="UP000002366">
    <property type="component" value="Chromosome"/>
</dbReference>
<dbReference type="Pfam" id="PF02080">
    <property type="entry name" value="TrkA_C"/>
    <property type="match status" value="1"/>
</dbReference>
<dbReference type="InterPro" id="IPR038770">
    <property type="entry name" value="Na+/solute_symporter_sf"/>
</dbReference>
<feature type="transmembrane region" description="Helical" evidence="9">
    <location>
        <begin position="190"/>
        <end position="209"/>
    </location>
</feature>
<evidence type="ECO:0000256" key="8">
    <source>
        <dbReference type="ARBA" id="ARBA00023136"/>
    </source>
</evidence>
<dbReference type="HOGENOM" id="CLU_005912_9_2_0"/>
<feature type="transmembrane region" description="Helical" evidence="9">
    <location>
        <begin position="334"/>
        <end position="355"/>
    </location>
</feature>
<dbReference type="PANTHER" id="PTHR32507:SF7">
    <property type="entry name" value="K(+)_H(+) ANTIPORTER NHAP2"/>
    <property type="match status" value="1"/>
</dbReference>